<evidence type="ECO:0000313" key="1">
    <source>
        <dbReference type="EnsemblPlants" id="AVESA.00010b.r2.2DG0399770.1.CDS.1"/>
    </source>
</evidence>
<proteinExistence type="predicted"/>
<organism evidence="1 2">
    <name type="scientific">Avena sativa</name>
    <name type="common">Oat</name>
    <dbReference type="NCBI Taxonomy" id="4498"/>
    <lineage>
        <taxon>Eukaryota</taxon>
        <taxon>Viridiplantae</taxon>
        <taxon>Streptophyta</taxon>
        <taxon>Embryophyta</taxon>
        <taxon>Tracheophyta</taxon>
        <taxon>Spermatophyta</taxon>
        <taxon>Magnoliopsida</taxon>
        <taxon>Liliopsida</taxon>
        <taxon>Poales</taxon>
        <taxon>Poaceae</taxon>
        <taxon>BOP clade</taxon>
        <taxon>Pooideae</taxon>
        <taxon>Poodae</taxon>
        <taxon>Poeae</taxon>
        <taxon>Poeae Chloroplast Group 1 (Aveneae type)</taxon>
        <taxon>Aveninae</taxon>
        <taxon>Avena</taxon>
    </lineage>
</organism>
<keyword evidence="2" id="KW-1185">Reference proteome</keyword>
<evidence type="ECO:0000313" key="2">
    <source>
        <dbReference type="Proteomes" id="UP001732700"/>
    </source>
</evidence>
<sequence>MENGSGALNANGAAGAVAVATGTPMAPPVREQDRLMPIANVIRIMRRVLPPHAKISDDAKELIQECVSEFISFVTGEANERCHAEHRKTVTAEDVVWAMERLGFDDYVLPLTLFLQRMRECEAGGVTRAPGNGVQVQMQMHRAVYAHPAPAQGYAVAVAPLVQANTGVVSPRVVVGGGPGQQRDVFGTERVVGVAQQCCGDGAYGGEGSSSSRGGGCGDEESSSNGAPVPAATGTALPDPQ</sequence>
<reference evidence="1" key="1">
    <citation type="submission" date="2021-05" db="EMBL/GenBank/DDBJ databases">
        <authorList>
            <person name="Scholz U."/>
            <person name="Mascher M."/>
            <person name="Fiebig A."/>
        </authorList>
    </citation>
    <scope>NUCLEOTIDE SEQUENCE [LARGE SCALE GENOMIC DNA]</scope>
</reference>
<dbReference type="Proteomes" id="UP001732700">
    <property type="component" value="Chromosome 2D"/>
</dbReference>
<protein>
    <submittedName>
        <fullName evidence="1">Uncharacterized protein</fullName>
    </submittedName>
</protein>
<reference evidence="1" key="2">
    <citation type="submission" date="2025-09" db="UniProtKB">
        <authorList>
            <consortium name="EnsemblPlants"/>
        </authorList>
    </citation>
    <scope>IDENTIFICATION</scope>
</reference>
<name>A0ACD5VCH2_AVESA</name>
<dbReference type="EnsemblPlants" id="AVESA.00010b.r2.2DG0399770.1">
    <property type="protein sequence ID" value="AVESA.00010b.r2.2DG0399770.1.CDS.1"/>
    <property type="gene ID" value="AVESA.00010b.r2.2DG0399770"/>
</dbReference>
<accession>A0ACD5VCH2</accession>